<dbReference type="Pfam" id="PF13693">
    <property type="entry name" value="HTH_35"/>
    <property type="match status" value="1"/>
</dbReference>
<evidence type="ECO:0000313" key="5">
    <source>
        <dbReference type="EMBL" id="KAA1171121.1"/>
    </source>
</evidence>
<sequence length="21" mass="2458">GVHPSEIWPSRYFNQNGDLIK</sequence>
<proteinExistence type="predicted"/>
<gene>
    <name evidence="5" type="ORF">F0L16_21735</name>
</gene>
<dbReference type="EMBL" id="VTUW01000145">
    <property type="protein sequence ID" value="KAA1171121.1"/>
    <property type="molecule type" value="Genomic_DNA"/>
</dbReference>
<dbReference type="Proteomes" id="UP000322184">
    <property type="component" value="Unassembled WGS sequence"/>
</dbReference>
<evidence type="ECO:0000256" key="3">
    <source>
        <dbReference type="ARBA" id="ARBA00023163"/>
    </source>
</evidence>
<protein>
    <submittedName>
        <fullName evidence="5">Transcriptional regulator</fullName>
    </submittedName>
</protein>
<dbReference type="InterPro" id="IPR038722">
    <property type="entry name" value="Ner_HTH_dom"/>
</dbReference>
<keyword evidence="2" id="KW-0238">DNA-binding</keyword>
<name>A0A5B0VAP8_9GAMM</name>
<feature type="non-terminal residue" evidence="5">
    <location>
        <position position="1"/>
    </location>
</feature>
<dbReference type="AlphaFoldDB" id="A0A5B0VAP8"/>
<comment type="caution">
    <text evidence="5">The sequence shown here is derived from an EMBL/GenBank/DDBJ whole genome shotgun (WGS) entry which is preliminary data.</text>
</comment>
<keyword evidence="3" id="KW-0804">Transcription</keyword>
<evidence type="ECO:0000256" key="2">
    <source>
        <dbReference type="ARBA" id="ARBA00023125"/>
    </source>
</evidence>
<evidence type="ECO:0000313" key="6">
    <source>
        <dbReference type="Proteomes" id="UP000322184"/>
    </source>
</evidence>
<dbReference type="GO" id="GO:0003677">
    <property type="term" value="F:DNA binding"/>
    <property type="evidence" value="ECO:0007669"/>
    <property type="project" value="UniProtKB-KW"/>
</dbReference>
<feature type="domain" description="Ner winged helix-turn-helix DNA-binding" evidence="4">
    <location>
        <begin position="1"/>
        <end position="20"/>
    </location>
</feature>
<keyword evidence="1" id="KW-0805">Transcription regulation</keyword>
<dbReference type="RefSeq" id="WP_149617649.1">
    <property type="nucleotide sequence ID" value="NZ_CAWPFF010000052.1"/>
</dbReference>
<organism evidence="5 6">
    <name type="scientific">Photorhabdus heterorhabditis</name>
    <dbReference type="NCBI Taxonomy" id="880156"/>
    <lineage>
        <taxon>Bacteria</taxon>
        <taxon>Pseudomonadati</taxon>
        <taxon>Pseudomonadota</taxon>
        <taxon>Gammaproteobacteria</taxon>
        <taxon>Enterobacterales</taxon>
        <taxon>Morganellaceae</taxon>
        <taxon>Photorhabdus</taxon>
    </lineage>
</organism>
<evidence type="ECO:0000256" key="1">
    <source>
        <dbReference type="ARBA" id="ARBA00023015"/>
    </source>
</evidence>
<reference evidence="5 6" key="1">
    <citation type="submission" date="2019-09" db="EMBL/GenBank/DDBJ databases">
        <title>Whole genome sequence of Photorhabdus heterorhabditis strain ETL (Enterobacteriales: Enterobacteriaceae) a bacterial symbiont of Heterorhabditis zealandica strain ETL (Rhabditida: Heterorhabditidae).</title>
        <authorList>
            <person name="Lulamba T.E."/>
            <person name="Serepa-Dlamini M.H."/>
        </authorList>
    </citation>
    <scope>NUCLEOTIDE SEQUENCE [LARGE SCALE GENOMIC DNA]</scope>
    <source>
        <strain evidence="5 6">ETL</strain>
    </source>
</reference>
<accession>A0A5B0VAP8</accession>
<evidence type="ECO:0000259" key="4">
    <source>
        <dbReference type="Pfam" id="PF13693"/>
    </source>
</evidence>